<dbReference type="EMBL" id="KZ825212">
    <property type="protein sequence ID" value="PYI14425.1"/>
    <property type="molecule type" value="Genomic_DNA"/>
</dbReference>
<keyword evidence="3" id="KW-1185">Reference proteome</keyword>
<keyword evidence="1" id="KW-0732">Signal</keyword>
<feature type="chain" id="PRO_5015858294" description="Secreted protein" evidence="1">
    <location>
        <begin position="22"/>
        <end position="71"/>
    </location>
</feature>
<reference evidence="2 3" key="1">
    <citation type="submission" date="2018-02" db="EMBL/GenBank/DDBJ databases">
        <title>The genomes of Aspergillus section Nigri reveals drivers in fungal speciation.</title>
        <authorList>
            <consortium name="DOE Joint Genome Institute"/>
            <person name="Vesth T.C."/>
            <person name="Nybo J."/>
            <person name="Theobald S."/>
            <person name="Brandl J."/>
            <person name="Frisvad J.C."/>
            <person name="Nielsen K.F."/>
            <person name="Lyhne E.K."/>
            <person name="Kogle M.E."/>
            <person name="Kuo A."/>
            <person name="Riley R."/>
            <person name="Clum A."/>
            <person name="Nolan M."/>
            <person name="Lipzen A."/>
            <person name="Salamov A."/>
            <person name="Henrissat B."/>
            <person name="Wiebenga A."/>
            <person name="De vries R.P."/>
            <person name="Grigoriev I.V."/>
            <person name="Mortensen U.H."/>
            <person name="Andersen M.R."/>
            <person name="Baker S.E."/>
        </authorList>
    </citation>
    <scope>NUCLEOTIDE SEQUENCE [LARGE SCALE GENOMIC DNA]</scope>
    <source>
        <strain evidence="2 3">CBS 115571</strain>
    </source>
</reference>
<evidence type="ECO:0000313" key="2">
    <source>
        <dbReference type="EMBL" id="PYI14425.1"/>
    </source>
</evidence>
<name>A0A2V5GT06_ASPV1</name>
<dbReference type="AlphaFoldDB" id="A0A2V5GT06"/>
<feature type="signal peptide" evidence="1">
    <location>
        <begin position="1"/>
        <end position="21"/>
    </location>
</feature>
<dbReference type="Proteomes" id="UP000249829">
    <property type="component" value="Unassembled WGS sequence"/>
</dbReference>
<proteinExistence type="predicted"/>
<gene>
    <name evidence="2" type="ORF">BO99DRAFT_406702</name>
</gene>
<evidence type="ECO:0000256" key="1">
    <source>
        <dbReference type="SAM" id="SignalP"/>
    </source>
</evidence>
<evidence type="ECO:0000313" key="3">
    <source>
        <dbReference type="Proteomes" id="UP000249829"/>
    </source>
</evidence>
<sequence>MANFVHTLDLFLLISSARVRGCNEQFHPSESFSSKQETQLADPGSLMCLYVLSLTRLESGEGKERLSWFVV</sequence>
<evidence type="ECO:0008006" key="4">
    <source>
        <dbReference type="Google" id="ProtNLM"/>
    </source>
</evidence>
<accession>A0A2V5GT06</accession>
<organism evidence="2 3">
    <name type="scientific">Aspergillus violaceofuscus (strain CBS 115571)</name>
    <dbReference type="NCBI Taxonomy" id="1450538"/>
    <lineage>
        <taxon>Eukaryota</taxon>
        <taxon>Fungi</taxon>
        <taxon>Dikarya</taxon>
        <taxon>Ascomycota</taxon>
        <taxon>Pezizomycotina</taxon>
        <taxon>Eurotiomycetes</taxon>
        <taxon>Eurotiomycetidae</taxon>
        <taxon>Eurotiales</taxon>
        <taxon>Aspergillaceae</taxon>
        <taxon>Aspergillus</taxon>
    </lineage>
</organism>
<protein>
    <recommendedName>
        <fullName evidence="4">Secreted protein</fullName>
    </recommendedName>
</protein>